<dbReference type="Proteomes" id="UP000199514">
    <property type="component" value="Unassembled WGS sequence"/>
</dbReference>
<dbReference type="PROSITE" id="PS50045">
    <property type="entry name" value="SIGMA54_INTERACT_4"/>
    <property type="match status" value="1"/>
</dbReference>
<keyword evidence="6" id="KW-0238">DNA-binding</keyword>
<dbReference type="SUPFAM" id="SSF52540">
    <property type="entry name" value="P-loop containing nucleoside triphosphate hydrolases"/>
    <property type="match status" value="1"/>
</dbReference>
<dbReference type="InterPro" id="IPR011006">
    <property type="entry name" value="CheY-like_superfamily"/>
</dbReference>
<feature type="domain" description="Response regulatory" evidence="5">
    <location>
        <begin position="2"/>
        <end position="116"/>
    </location>
</feature>
<dbReference type="PROSITE" id="PS50110">
    <property type="entry name" value="RESPONSE_REGULATORY"/>
    <property type="match status" value="1"/>
</dbReference>
<name>A0A1I1L8N4_9BACT</name>
<dbReference type="Pfam" id="PF00072">
    <property type="entry name" value="Response_reg"/>
    <property type="match status" value="1"/>
</dbReference>
<keyword evidence="7" id="KW-1185">Reference proteome</keyword>
<dbReference type="GO" id="GO:0000160">
    <property type="term" value="P:phosphorelay signal transduction system"/>
    <property type="evidence" value="ECO:0007669"/>
    <property type="project" value="InterPro"/>
</dbReference>
<dbReference type="Pfam" id="PF00158">
    <property type="entry name" value="Sigma54_activat"/>
    <property type="match status" value="1"/>
</dbReference>
<dbReference type="Gene3D" id="3.40.50.2300">
    <property type="match status" value="1"/>
</dbReference>
<dbReference type="InterPro" id="IPR058031">
    <property type="entry name" value="AAA_lid_NorR"/>
</dbReference>
<dbReference type="GO" id="GO:0006355">
    <property type="term" value="P:regulation of DNA-templated transcription"/>
    <property type="evidence" value="ECO:0007669"/>
    <property type="project" value="InterPro"/>
</dbReference>
<dbReference type="RefSeq" id="WP_091513638.1">
    <property type="nucleotide sequence ID" value="NZ_FOLE01000008.1"/>
</dbReference>
<evidence type="ECO:0000259" key="4">
    <source>
        <dbReference type="PROSITE" id="PS50045"/>
    </source>
</evidence>
<dbReference type="GO" id="GO:0003677">
    <property type="term" value="F:DNA binding"/>
    <property type="evidence" value="ECO:0007669"/>
    <property type="project" value="UniProtKB-KW"/>
</dbReference>
<feature type="domain" description="Sigma-54 factor interaction" evidence="4">
    <location>
        <begin position="143"/>
        <end position="372"/>
    </location>
</feature>
<proteinExistence type="predicted"/>
<dbReference type="OrthoDB" id="9782110at2"/>
<evidence type="ECO:0000259" key="5">
    <source>
        <dbReference type="PROSITE" id="PS50110"/>
    </source>
</evidence>
<dbReference type="Gene3D" id="1.10.8.60">
    <property type="match status" value="1"/>
</dbReference>
<dbReference type="STRING" id="927664.SAMN05421780_1089"/>
<dbReference type="AlphaFoldDB" id="A0A1I1L8N4"/>
<accession>A0A1I1L8N4</accession>
<evidence type="ECO:0000313" key="7">
    <source>
        <dbReference type="Proteomes" id="UP000199514"/>
    </source>
</evidence>
<evidence type="ECO:0000313" key="6">
    <source>
        <dbReference type="EMBL" id="SFC66753.1"/>
    </source>
</evidence>
<gene>
    <name evidence="6" type="ORF">SAMN05421780_1089</name>
</gene>
<organism evidence="6 7">
    <name type="scientific">Flexibacter flexilis DSM 6793</name>
    <dbReference type="NCBI Taxonomy" id="927664"/>
    <lineage>
        <taxon>Bacteria</taxon>
        <taxon>Pseudomonadati</taxon>
        <taxon>Bacteroidota</taxon>
        <taxon>Cytophagia</taxon>
        <taxon>Cytophagales</taxon>
        <taxon>Flexibacteraceae</taxon>
        <taxon>Flexibacter</taxon>
    </lineage>
</organism>
<dbReference type="PANTHER" id="PTHR32071">
    <property type="entry name" value="TRANSCRIPTIONAL REGULATORY PROTEIN"/>
    <property type="match status" value="1"/>
</dbReference>
<protein>
    <submittedName>
        <fullName evidence="6">DNA-binding transcriptional response regulator, NtrC family, contains REC, AAA-type ATPase, and a Fis-type DNA-binding domains</fullName>
    </submittedName>
</protein>
<evidence type="ECO:0000256" key="3">
    <source>
        <dbReference type="PROSITE-ProRule" id="PRU00169"/>
    </source>
</evidence>
<dbReference type="InterPro" id="IPR003593">
    <property type="entry name" value="AAA+_ATPase"/>
</dbReference>
<feature type="modified residue" description="4-aspartylphosphate" evidence="3">
    <location>
        <position position="51"/>
    </location>
</feature>
<dbReference type="Pfam" id="PF25601">
    <property type="entry name" value="AAA_lid_14"/>
    <property type="match status" value="1"/>
</dbReference>
<dbReference type="PROSITE" id="PS00676">
    <property type="entry name" value="SIGMA54_INTERACT_2"/>
    <property type="match status" value="1"/>
</dbReference>
<dbReference type="InterPro" id="IPR027417">
    <property type="entry name" value="P-loop_NTPase"/>
</dbReference>
<dbReference type="Gene3D" id="3.40.50.300">
    <property type="entry name" value="P-loop containing nucleotide triphosphate hydrolases"/>
    <property type="match status" value="1"/>
</dbReference>
<dbReference type="GO" id="GO:0005524">
    <property type="term" value="F:ATP binding"/>
    <property type="evidence" value="ECO:0007669"/>
    <property type="project" value="UniProtKB-KW"/>
</dbReference>
<dbReference type="SUPFAM" id="SSF52172">
    <property type="entry name" value="CheY-like"/>
    <property type="match status" value="1"/>
</dbReference>
<evidence type="ECO:0000256" key="1">
    <source>
        <dbReference type="ARBA" id="ARBA00022741"/>
    </source>
</evidence>
<evidence type="ECO:0000256" key="2">
    <source>
        <dbReference type="ARBA" id="ARBA00022840"/>
    </source>
</evidence>
<dbReference type="FunFam" id="3.40.50.300:FF:000006">
    <property type="entry name" value="DNA-binding transcriptional regulator NtrC"/>
    <property type="match status" value="1"/>
</dbReference>
<dbReference type="CDD" id="cd00009">
    <property type="entry name" value="AAA"/>
    <property type="match status" value="1"/>
</dbReference>
<dbReference type="SMART" id="SM00382">
    <property type="entry name" value="AAA"/>
    <property type="match status" value="1"/>
</dbReference>
<keyword evidence="2" id="KW-0067">ATP-binding</keyword>
<reference evidence="6 7" key="1">
    <citation type="submission" date="2016-10" db="EMBL/GenBank/DDBJ databases">
        <authorList>
            <person name="de Groot N.N."/>
        </authorList>
    </citation>
    <scope>NUCLEOTIDE SEQUENCE [LARGE SCALE GENOMIC DNA]</scope>
    <source>
        <strain evidence="6 7">DSM 6793</strain>
    </source>
</reference>
<dbReference type="EMBL" id="FOLE01000008">
    <property type="protein sequence ID" value="SFC66753.1"/>
    <property type="molecule type" value="Genomic_DNA"/>
</dbReference>
<dbReference type="CDD" id="cd00156">
    <property type="entry name" value="REC"/>
    <property type="match status" value="1"/>
</dbReference>
<keyword evidence="1" id="KW-0547">Nucleotide-binding</keyword>
<sequence length="447" mass="50565">MKIFIVEDDTWYGQMLLYHLGQNPDYELSLFEKAGDLLKALHKHPDLICMDFGLPDMDGEQLLREIKTRAAHVPVIVISAQEEIGVAVNLLKQGAKDYIIKDEYAKDVLWKSVIYLRENLALRQEVEVLREELSAKYDFTKTIIGQSEAIQRTFGLLRKAIQSSINVSLTGETGTGKEVYAKAIHFNGDRRKKPFVAVNMAAIPKELAESELFGYEKGAFTGAMNAKAGKFEEADGGTLFLDEIGEMDLNLQSKLLRVLQEREVVRIGGSKPKKIDIRLITATHKNLADEVKKGNFREDLFFRLVGLPIELPPLRNRQNDVLLLAKHFMDEYTSQNKQKPLKLSDTAKTKLKKHLWGGNVRELKAVMDLACVMCDNGEITAEDITFYELGGTKPYSESEKTLRDYELEIIQSYLDRYEGNALLVAEKLDIGKSKIYNLISAGELKNK</sequence>
<dbReference type="InterPro" id="IPR002078">
    <property type="entry name" value="Sigma_54_int"/>
</dbReference>
<keyword evidence="3" id="KW-0597">Phosphoprotein</keyword>
<dbReference type="InterPro" id="IPR001789">
    <property type="entry name" value="Sig_transdc_resp-reg_receiver"/>
</dbReference>
<dbReference type="InterPro" id="IPR025943">
    <property type="entry name" value="Sigma_54_int_dom_ATP-bd_2"/>
</dbReference>
<dbReference type="SMART" id="SM00448">
    <property type="entry name" value="REC"/>
    <property type="match status" value="1"/>
</dbReference>